<dbReference type="CDD" id="cd11301">
    <property type="entry name" value="Fut1_Fut2_like"/>
    <property type="match status" value="1"/>
</dbReference>
<dbReference type="EMBL" id="QCYY01002671">
    <property type="protein sequence ID" value="ROT68389.1"/>
    <property type="molecule type" value="Genomic_DNA"/>
</dbReference>
<organism evidence="5 6">
    <name type="scientific">Penaeus vannamei</name>
    <name type="common">Whiteleg shrimp</name>
    <name type="synonym">Litopenaeus vannamei</name>
    <dbReference type="NCBI Taxonomy" id="6689"/>
    <lineage>
        <taxon>Eukaryota</taxon>
        <taxon>Metazoa</taxon>
        <taxon>Ecdysozoa</taxon>
        <taxon>Arthropoda</taxon>
        <taxon>Crustacea</taxon>
        <taxon>Multicrustacea</taxon>
        <taxon>Malacostraca</taxon>
        <taxon>Eumalacostraca</taxon>
        <taxon>Eucarida</taxon>
        <taxon>Decapoda</taxon>
        <taxon>Dendrobranchiata</taxon>
        <taxon>Penaeoidea</taxon>
        <taxon>Penaeidae</taxon>
        <taxon>Penaeus</taxon>
    </lineage>
</organism>
<name>A0A423SVZ3_PENVA</name>
<dbReference type="InterPro" id="IPR002516">
    <property type="entry name" value="Glyco_trans_11"/>
</dbReference>
<dbReference type="Gene3D" id="3.40.50.11350">
    <property type="match status" value="1"/>
</dbReference>
<evidence type="ECO:0000256" key="4">
    <source>
        <dbReference type="SAM" id="MobiDB-lite"/>
    </source>
</evidence>
<evidence type="ECO:0000313" key="6">
    <source>
        <dbReference type="Proteomes" id="UP000283509"/>
    </source>
</evidence>
<evidence type="ECO:0000313" key="5">
    <source>
        <dbReference type="EMBL" id="ROT68389.1"/>
    </source>
</evidence>
<dbReference type="Proteomes" id="UP000283509">
    <property type="component" value="Unassembled WGS sequence"/>
</dbReference>
<accession>A0A423SVZ3</accession>
<feature type="non-terminal residue" evidence="5">
    <location>
        <position position="369"/>
    </location>
</feature>
<dbReference type="GO" id="GO:0008107">
    <property type="term" value="F:galactoside 2-alpha-L-fucosyltransferase activity"/>
    <property type="evidence" value="ECO:0007669"/>
    <property type="project" value="InterPro"/>
</dbReference>
<proteinExistence type="inferred from homology"/>
<evidence type="ECO:0000256" key="3">
    <source>
        <dbReference type="RuleBase" id="RU363129"/>
    </source>
</evidence>
<dbReference type="PANTHER" id="PTHR11927">
    <property type="entry name" value="GALACTOSIDE 2-L-FUCOSYLTRANSFERASE"/>
    <property type="match status" value="1"/>
</dbReference>
<reference evidence="5 6" key="1">
    <citation type="submission" date="2018-04" db="EMBL/GenBank/DDBJ databases">
        <authorList>
            <person name="Zhang X."/>
            <person name="Yuan J."/>
            <person name="Li F."/>
            <person name="Xiang J."/>
        </authorList>
    </citation>
    <scope>NUCLEOTIDE SEQUENCE [LARGE SCALE GENOMIC DNA]</scope>
    <source>
        <tissue evidence="5">Muscle</tissue>
    </source>
</reference>
<dbReference type="Pfam" id="PF01531">
    <property type="entry name" value="Glyco_transf_11"/>
    <property type="match status" value="1"/>
</dbReference>
<sequence>MSGHVPPLLTTPSLPRTPLYQRHTGLPPSPTPSGAPPLRRPPAVNSMPLTPASDRLTHFHSFYNAKGEDEVPSYMPPTVVPPTRWVKYKRQWHGFQMPVITCQPLGRFGNVMGEYATLFALRRMYNASVVVAPAMSSQLNGTFPHLSLPRHPGPFQREQWRPVGKVGALYNYALVEVAATGLLGPHLFVMTDYAFEIQLFKIYKEELRREFRFSDKIQSEVRNYLQGVQRKHERIAHSTNSTTTSSGEGPPVLVGLHVRRTDYVKHAKKMFGAKLPGEEYFKRALNYYRAKFPNNVAFVAASDDMAFIQSKLKTEKDVFYAPGKSASFDMALLSSCNHSIVTMGSYGFWTGFLAGGEVVYPDVKLYSDY</sequence>
<dbReference type="UniPathway" id="UPA00378"/>
<dbReference type="GO" id="GO:0005975">
    <property type="term" value="P:carbohydrate metabolic process"/>
    <property type="evidence" value="ECO:0007669"/>
    <property type="project" value="InterPro"/>
</dbReference>
<protein>
    <recommendedName>
        <fullName evidence="3">L-Fucosyltransferase</fullName>
        <ecNumber evidence="3">2.4.1.-</ecNumber>
    </recommendedName>
</protein>
<dbReference type="OrthoDB" id="6364263at2759"/>
<keyword evidence="3" id="KW-0812">Transmembrane</keyword>
<gene>
    <name evidence="5" type="ORF">C7M84_013437</name>
</gene>
<keyword evidence="3" id="KW-0325">Glycoprotein</keyword>
<feature type="compositionally biased region" description="Low complexity" evidence="4">
    <location>
        <begin position="1"/>
        <end position="19"/>
    </location>
</feature>
<evidence type="ECO:0000256" key="1">
    <source>
        <dbReference type="ARBA" id="ARBA00022676"/>
    </source>
</evidence>
<dbReference type="GO" id="GO:0032580">
    <property type="term" value="C:Golgi cisterna membrane"/>
    <property type="evidence" value="ECO:0007669"/>
    <property type="project" value="UniProtKB-SubCell"/>
</dbReference>
<dbReference type="PANTHER" id="PTHR11927:SF9">
    <property type="entry name" value="L-FUCOSYLTRANSFERASE"/>
    <property type="match status" value="1"/>
</dbReference>
<comment type="similarity">
    <text evidence="3">Belongs to the glycosyltransferase 11 family.</text>
</comment>
<dbReference type="AlphaFoldDB" id="A0A423SVZ3"/>
<keyword evidence="6" id="KW-1185">Reference proteome</keyword>
<dbReference type="STRING" id="6689.A0A423SVZ3"/>
<comment type="subcellular location">
    <subcellularLocation>
        <location evidence="3">Golgi apparatus</location>
        <location evidence="3">Golgi stack membrane</location>
        <topology evidence="3">Single-pass type II membrane protein</topology>
    </subcellularLocation>
</comment>
<comment type="caution">
    <text evidence="5">The sequence shown here is derived from an EMBL/GenBank/DDBJ whole genome shotgun (WGS) entry which is preliminary data.</text>
</comment>
<keyword evidence="3" id="KW-0333">Golgi apparatus</keyword>
<dbReference type="EC" id="2.4.1.-" evidence="3"/>
<keyword evidence="3" id="KW-0735">Signal-anchor</keyword>
<comment type="pathway">
    <text evidence="3">Protein modification; protein glycosylation.</text>
</comment>
<evidence type="ECO:0000256" key="2">
    <source>
        <dbReference type="ARBA" id="ARBA00022679"/>
    </source>
</evidence>
<feature type="compositionally biased region" description="Pro residues" evidence="4">
    <location>
        <begin position="27"/>
        <end position="40"/>
    </location>
</feature>
<reference evidence="5 6" key="2">
    <citation type="submission" date="2019-01" db="EMBL/GenBank/DDBJ databases">
        <title>The decoding of complex shrimp genome reveals the adaptation for benthos swimmer, frequently molting mechanism and breeding impact on genome.</title>
        <authorList>
            <person name="Sun Y."/>
            <person name="Gao Y."/>
            <person name="Yu Y."/>
        </authorList>
    </citation>
    <scope>NUCLEOTIDE SEQUENCE [LARGE SCALE GENOMIC DNA]</scope>
    <source>
        <tissue evidence="5">Muscle</tissue>
    </source>
</reference>
<keyword evidence="1 3" id="KW-0328">Glycosyltransferase</keyword>
<feature type="region of interest" description="Disordered" evidence="4">
    <location>
        <begin position="1"/>
        <end position="50"/>
    </location>
</feature>
<keyword evidence="2 3" id="KW-0808">Transferase</keyword>